<proteinExistence type="predicted"/>
<comment type="caution">
    <text evidence="2">The sequence shown here is derived from an EMBL/GenBank/DDBJ whole genome shotgun (WGS) entry which is preliminary data.</text>
</comment>
<dbReference type="Proteomes" id="UP001230426">
    <property type="component" value="Unassembled WGS sequence"/>
</dbReference>
<dbReference type="EMBL" id="JAUSRB010000002">
    <property type="protein sequence ID" value="MDP9865325.1"/>
    <property type="molecule type" value="Genomic_DNA"/>
</dbReference>
<gene>
    <name evidence="2" type="ORF">J2S55_004591</name>
</gene>
<name>A0ABT9RA92_9ACTN</name>
<evidence type="ECO:0008006" key="4">
    <source>
        <dbReference type="Google" id="ProtNLM"/>
    </source>
</evidence>
<keyword evidence="1" id="KW-0732">Signal</keyword>
<feature type="signal peptide" evidence="1">
    <location>
        <begin position="1"/>
        <end position="26"/>
    </location>
</feature>
<evidence type="ECO:0000313" key="3">
    <source>
        <dbReference type="Proteomes" id="UP001230426"/>
    </source>
</evidence>
<accession>A0ABT9RA92</accession>
<evidence type="ECO:0000256" key="1">
    <source>
        <dbReference type="SAM" id="SignalP"/>
    </source>
</evidence>
<evidence type="ECO:0000313" key="2">
    <source>
        <dbReference type="EMBL" id="MDP9865325.1"/>
    </source>
</evidence>
<reference evidence="2 3" key="1">
    <citation type="submission" date="2023-07" db="EMBL/GenBank/DDBJ databases">
        <title>Sequencing the genomes of 1000 actinobacteria strains.</title>
        <authorList>
            <person name="Klenk H.-P."/>
        </authorList>
    </citation>
    <scope>NUCLEOTIDE SEQUENCE [LARGE SCALE GENOMIC DNA]</scope>
    <source>
        <strain evidence="2 3">DSM 44109</strain>
    </source>
</reference>
<sequence length="96" mass="10323">MKGRRSSALGAAIIATVALWPAGISAVASTSGPAGAVAAASSRSDISTARPCRRKGPLVCCGSEKGVRCHRSLRERRDGLEDLHDEWRERHRRDDQ</sequence>
<protein>
    <recommendedName>
        <fullName evidence="4">Secreted protein</fullName>
    </recommendedName>
</protein>
<organism evidence="2 3">
    <name type="scientific">Streptosporangium brasiliense</name>
    <dbReference type="NCBI Taxonomy" id="47480"/>
    <lineage>
        <taxon>Bacteria</taxon>
        <taxon>Bacillati</taxon>
        <taxon>Actinomycetota</taxon>
        <taxon>Actinomycetes</taxon>
        <taxon>Streptosporangiales</taxon>
        <taxon>Streptosporangiaceae</taxon>
        <taxon>Streptosporangium</taxon>
    </lineage>
</organism>
<dbReference type="RefSeq" id="WP_306864532.1">
    <property type="nucleotide sequence ID" value="NZ_JAUSRB010000002.1"/>
</dbReference>
<feature type="chain" id="PRO_5046864069" description="Secreted protein" evidence="1">
    <location>
        <begin position="27"/>
        <end position="96"/>
    </location>
</feature>
<keyword evidence="3" id="KW-1185">Reference proteome</keyword>